<evidence type="ECO:0000313" key="2">
    <source>
        <dbReference type="EMBL" id="CAI5781644.1"/>
    </source>
</evidence>
<dbReference type="EMBL" id="OX395133">
    <property type="protein sequence ID" value="CAI5781644.1"/>
    <property type="molecule type" value="Genomic_DNA"/>
</dbReference>
<dbReference type="Proteomes" id="UP001178461">
    <property type="component" value="Chromosome 8"/>
</dbReference>
<reference evidence="2" key="1">
    <citation type="submission" date="2022-12" db="EMBL/GenBank/DDBJ databases">
        <authorList>
            <person name="Alioto T."/>
            <person name="Alioto T."/>
            <person name="Gomez Garrido J."/>
        </authorList>
    </citation>
    <scope>NUCLEOTIDE SEQUENCE</scope>
</reference>
<name>A0AA35PB21_9SAUR</name>
<protein>
    <submittedName>
        <fullName evidence="2">Uncharacterized protein</fullName>
    </submittedName>
</protein>
<proteinExistence type="predicted"/>
<evidence type="ECO:0000313" key="3">
    <source>
        <dbReference type="Proteomes" id="UP001178461"/>
    </source>
</evidence>
<organism evidence="2 3">
    <name type="scientific">Podarcis lilfordi</name>
    <name type="common">Lilford's wall lizard</name>
    <dbReference type="NCBI Taxonomy" id="74358"/>
    <lineage>
        <taxon>Eukaryota</taxon>
        <taxon>Metazoa</taxon>
        <taxon>Chordata</taxon>
        <taxon>Craniata</taxon>
        <taxon>Vertebrata</taxon>
        <taxon>Euteleostomi</taxon>
        <taxon>Lepidosauria</taxon>
        <taxon>Squamata</taxon>
        <taxon>Bifurcata</taxon>
        <taxon>Unidentata</taxon>
        <taxon>Episquamata</taxon>
        <taxon>Laterata</taxon>
        <taxon>Lacertibaenia</taxon>
        <taxon>Lacertidae</taxon>
        <taxon>Podarcis</taxon>
    </lineage>
</organism>
<dbReference type="AlphaFoldDB" id="A0AA35PB21"/>
<accession>A0AA35PB21</accession>
<gene>
    <name evidence="2" type="ORF">PODLI_1B032302</name>
</gene>
<feature type="region of interest" description="Disordered" evidence="1">
    <location>
        <begin position="1"/>
        <end position="55"/>
    </location>
</feature>
<evidence type="ECO:0000256" key="1">
    <source>
        <dbReference type="SAM" id="MobiDB-lite"/>
    </source>
</evidence>
<keyword evidence="3" id="KW-1185">Reference proteome</keyword>
<sequence>MPLSREVQIKQQQQKQLLRLRHPPPFLFPFNHSDPSERGRGPVVRGSPPPPRSYVNGENVAAILCASLLQRKPRAAAAGGEERSGAGCALASWDFYPRSPCAENPMLGSASWLKTANRPMRTTIPSQRKGSSRSQYLFLQVWQQEIEQEVETVESEERTER</sequence>